<feature type="short sequence motif" description="'HIGH' region" evidence="7">
    <location>
        <begin position="11"/>
        <end position="21"/>
    </location>
</feature>
<dbReference type="InterPro" id="IPR033910">
    <property type="entry name" value="GluRS_core"/>
</dbReference>
<dbReference type="AlphaFoldDB" id="A0A3A4P4H8"/>
<keyword evidence="7" id="KW-0963">Cytoplasm</keyword>
<comment type="function">
    <text evidence="7">Catalyzes the attachment of glutamate to tRNA(Glu) in a two-step reaction: glutamate is first activated by ATP to form Glu-AMP and then transferred to the acceptor end of tRNA(Glu).</text>
</comment>
<comment type="similarity">
    <text evidence="1 7">Belongs to the class-I aminoacyl-tRNA synthetase family. Glutamate--tRNA ligase type 1 subfamily.</text>
</comment>
<evidence type="ECO:0000256" key="7">
    <source>
        <dbReference type="HAMAP-Rule" id="MF_00022"/>
    </source>
</evidence>
<dbReference type="GO" id="GO:0004818">
    <property type="term" value="F:glutamate-tRNA ligase activity"/>
    <property type="evidence" value="ECO:0007669"/>
    <property type="project" value="UniProtKB-UniRule"/>
</dbReference>
<dbReference type="Proteomes" id="UP000265882">
    <property type="component" value="Unassembled WGS sequence"/>
</dbReference>
<dbReference type="NCBIfam" id="NF004315">
    <property type="entry name" value="PRK05710.1-4"/>
    <property type="match status" value="1"/>
</dbReference>
<dbReference type="GO" id="GO:0000049">
    <property type="term" value="F:tRNA binding"/>
    <property type="evidence" value="ECO:0007669"/>
    <property type="project" value="InterPro"/>
</dbReference>
<dbReference type="InterPro" id="IPR014729">
    <property type="entry name" value="Rossmann-like_a/b/a_fold"/>
</dbReference>
<evidence type="ECO:0000256" key="3">
    <source>
        <dbReference type="ARBA" id="ARBA00022741"/>
    </source>
</evidence>
<dbReference type="InterPro" id="IPR020751">
    <property type="entry name" value="aa-tRNA-synth_I_codon-bd_sub2"/>
</dbReference>
<dbReference type="NCBIfam" id="TIGR00464">
    <property type="entry name" value="gltX_bact"/>
    <property type="match status" value="1"/>
</dbReference>
<dbReference type="FunFam" id="3.40.50.620:FF:000045">
    <property type="entry name" value="Glutamate--tRNA ligase, mitochondrial"/>
    <property type="match status" value="1"/>
</dbReference>
<dbReference type="PRINTS" id="PR00987">
    <property type="entry name" value="TRNASYNTHGLU"/>
</dbReference>
<dbReference type="GO" id="GO:0006424">
    <property type="term" value="P:glutamyl-tRNA aminoacylation"/>
    <property type="evidence" value="ECO:0007669"/>
    <property type="project" value="UniProtKB-UniRule"/>
</dbReference>
<comment type="caution">
    <text evidence="7">Lacks conserved residue(s) required for the propagation of feature annotation.</text>
</comment>
<dbReference type="Pfam" id="PF19269">
    <property type="entry name" value="Anticodon_2"/>
    <property type="match status" value="1"/>
</dbReference>
<feature type="domain" description="Glutamyl/glutaminyl-tRNA synthetase class Ib catalytic" evidence="8">
    <location>
        <begin position="5"/>
        <end position="320"/>
    </location>
</feature>
<dbReference type="EMBL" id="QZKU01000013">
    <property type="protein sequence ID" value="RJP26059.1"/>
    <property type="molecule type" value="Genomic_DNA"/>
</dbReference>
<sequence>MTQGVRARFAPSPTGYLHVGGARTALFNWLFARHTGGTFILRIEDTDQQRSTPEALAAIIDGLRWLGIDWDEGPDIGGPFRPYNQMARLPMYQSEAKRLLESGAAYKCFCTPQELDAMRRKAREAKAPLKYDGRCRVLSQAETAARETQGMPYALRFKMPPGTTEFNDMVRGRIVFDNSELDDFIILRSDGTPTYNFSVSVDDETMRITHVIRGEDHISNTPKQILLLRAMGVEPPRYAHVSLILGEDGARLSKRHGATAVGAYAEMGYLPEAMFNFLALLGWSPKDDKEILSREEMIAEFEITGVAKTAAIFNHQKLEWMNGEYIRSLSDEELAIRFTPFLIRAGLLTEDQAQTRREWLVRLARAVKIRLRLLTDIAQYSEYFVADVESYDEKGVKKHWSKPDVPKLLGVFADLLETCDPFTEENIEARVREYAEREGIKLGDLVHPARLALTGKTIGPGLFEAIVLLGRDLSIARLRKALTIIKSR</sequence>
<dbReference type="EC" id="6.1.1.17" evidence="7"/>
<accession>A0A3A4P4H8</accession>
<protein>
    <recommendedName>
        <fullName evidence="7">Glutamate--tRNA ligase</fullName>
        <ecNumber evidence="7">6.1.1.17</ecNumber>
    </recommendedName>
    <alternativeName>
        <fullName evidence="7">Glutamyl-tRNA synthetase</fullName>
        <shortName evidence="7">GluRS</shortName>
    </alternativeName>
</protein>
<comment type="subunit">
    <text evidence="7">Monomer.</text>
</comment>
<dbReference type="Gene3D" id="3.40.50.620">
    <property type="entry name" value="HUPs"/>
    <property type="match status" value="1"/>
</dbReference>
<keyword evidence="6 7" id="KW-0030">Aminoacyl-tRNA synthetase</keyword>
<keyword evidence="4 7" id="KW-0067">ATP-binding</keyword>
<evidence type="ECO:0000256" key="4">
    <source>
        <dbReference type="ARBA" id="ARBA00022840"/>
    </source>
</evidence>
<dbReference type="GO" id="GO:0005829">
    <property type="term" value="C:cytosol"/>
    <property type="evidence" value="ECO:0007669"/>
    <property type="project" value="TreeGrafter"/>
</dbReference>
<evidence type="ECO:0000259" key="9">
    <source>
        <dbReference type="Pfam" id="PF19269"/>
    </source>
</evidence>
<dbReference type="PROSITE" id="PS00178">
    <property type="entry name" value="AA_TRNA_LIGASE_I"/>
    <property type="match status" value="1"/>
</dbReference>
<feature type="binding site" evidence="7">
    <location>
        <position position="254"/>
    </location>
    <ligand>
        <name>ATP</name>
        <dbReference type="ChEBI" id="CHEBI:30616"/>
    </ligand>
</feature>
<dbReference type="InterPro" id="IPR045462">
    <property type="entry name" value="aa-tRNA-synth_I_cd-bd"/>
</dbReference>
<dbReference type="GO" id="GO:0008270">
    <property type="term" value="F:zinc ion binding"/>
    <property type="evidence" value="ECO:0007669"/>
    <property type="project" value="InterPro"/>
</dbReference>
<dbReference type="PANTHER" id="PTHR43311:SF2">
    <property type="entry name" value="GLUTAMATE--TRNA LIGASE, MITOCHONDRIAL-RELATED"/>
    <property type="match status" value="1"/>
</dbReference>
<dbReference type="PANTHER" id="PTHR43311">
    <property type="entry name" value="GLUTAMATE--TRNA LIGASE"/>
    <property type="match status" value="1"/>
</dbReference>
<comment type="subcellular location">
    <subcellularLocation>
        <location evidence="7">Cytoplasm</location>
    </subcellularLocation>
</comment>
<dbReference type="InterPro" id="IPR001412">
    <property type="entry name" value="aa-tRNA-synth_I_CS"/>
</dbReference>
<dbReference type="CDD" id="cd00808">
    <property type="entry name" value="GluRS_core"/>
    <property type="match status" value="1"/>
</dbReference>
<evidence type="ECO:0000256" key="2">
    <source>
        <dbReference type="ARBA" id="ARBA00022598"/>
    </source>
</evidence>
<evidence type="ECO:0000256" key="5">
    <source>
        <dbReference type="ARBA" id="ARBA00022917"/>
    </source>
</evidence>
<proteinExistence type="inferred from homology"/>
<dbReference type="SUPFAM" id="SSF48163">
    <property type="entry name" value="An anticodon-binding domain of class I aminoacyl-tRNA synthetases"/>
    <property type="match status" value="1"/>
</dbReference>
<dbReference type="Pfam" id="PF00749">
    <property type="entry name" value="tRNA-synt_1c"/>
    <property type="match status" value="1"/>
</dbReference>
<dbReference type="InterPro" id="IPR020058">
    <property type="entry name" value="Glu/Gln-tRNA-synth_Ib_cat-dom"/>
</dbReference>
<gene>
    <name evidence="7" type="primary">gltX</name>
    <name evidence="10" type="ORF">C4520_01130</name>
</gene>
<organism evidence="10 11">
    <name type="scientific">Abyssobacteria bacterium (strain SURF_5)</name>
    <dbReference type="NCBI Taxonomy" id="2093360"/>
    <lineage>
        <taxon>Bacteria</taxon>
        <taxon>Pseudomonadati</taxon>
        <taxon>Candidatus Hydrogenedentota</taxon>
        <taxon>Candidatus Abyssobacteria</taxon>
    </lineage>
</organism>
<dbReference type="GO" id="GO:0005524">
    <property type="term" value="F:ATP binding"/>
    <property type="evidence" value="ECO:0007669"/>
    <property type="project" value="UniProtKB-UniRule"/>
</dbReference>
<reference evidence="10 11" key="1">
    <citation type="journal article" date="2017" name="ISME J.">
        <title>Energy and carbon metabolisms in a deep terrestrial subsurface fluid microbial community.</title>
        <authorList>
            <person name="Momper L."/>
            <person name="Jungbluth S.P."/>
            <person name="Lee M.D."/>
            <person name="Amend J.P."/>
        </authorList>
    </citation>
    <scope>NUCLEOTIDE SEQUENCE [LARGE SCALE GENOMIC DNA]</scope>
    <source>
        <strain evidence="10">SURF_5</strain>
    </source>
</reference>
<comment type="caution">
    <text evidence="10">The sequence shown here is derived from an EMBL/GenBank/DDBJ whole genome shotgun (WGS) entry which is preliminary data.</text>
</comment>
<dbReference type="SUPFAM" id="SSF52374">
    <property type="entry name" value="Nucleotidylyl transferase"/>
    <property type="match status" value="1"/>
</dbReference>
<evidence type="ECO:0000259" key="8">
    <source>
        <dbReference type="Pfam" id="PF00749"/>
    </source>
</evidence>
<dbReference type="InterPro" id="IPR004527">
    <property type="entry name" value="Glu-tRNA-ligase_bac/mito"/>
</dbReference>
<evidence type="ECO:0000256" key="1">
    <source>
        <dbReference type="ARBA" id="ARBA00007894"/>
    </source>
</evidence>
<dbReference type="HAMAP" id="MF_00022">
    <property type="entry name" value="Glu_tRNA_synth_type1"/>
    <property type="match status" value="1"/>
</dbReference>
<evidence type="ECO:0000313" key="11">
    <source>
        <dbReference type="Proteomes" id="UP000265882"/>
    </source>
</evidence>
<dbReference type="InterPro" id="IPR049940">
    <property type="entry name" value="GluQ/Sye"/>
</dbReference>
<feature type="short sequence motif" description="'KMSKS' region" evidence="7">
    <location>
        <begin position="251"/>
        <end position="255"/>
    </location>
</feature>
<dbReference type="Gene3D" id="1.10.10.350">
    <property type="match status" value="1"/>
</dbReference>
<keyword evidence="3 7" id="KW-0547">Nucleotide-binding</keyword>
<keyword evidence="5 7" id="KW-0648">Protein biosynthesis</keyword>
<keyword evidence="2 7" id="KW-0436">Ligase</keyword>
<dbReference type="InterPro" id="IPR000924">
    <property type="entry name" value="Glu/Gln-tRNA-synth"/>
</dbReference>
<comment type="catalytic activity">
    <reaction evidence="7">
        <text>tRNA(Glu) + L-glutamate + ATP = L-glutamyl-tRNA(Glu) + AMP + diphosphate</text>
        <dbReference type="Rhea" id="RHEA:23540"/>
        <dbReference type="Rhea" id="RHEA-COMP:9663"/>
        <dbReference type="Rhea" id="RHEA-COMP:9680"/>
        <dbReference type="ChEBI" id="CHEBI:29985"/>
        <dbReference type="ChEBI" id="CHEBI:30616"/>
        <dbReference type="ChEBI" id="CHEBI:33019"/>
        <dbReference type="ChEBI" id="CHEBI:78442"/>
        <dbReference type="ChEBI" id="CHEBI:78520"/>
        <dbReference type="ChEBI" id="CHEBI:456215"/>
        <dbReference type="EC" id="6.1.1.17"/>
    </reaction>
</comment>
<name>A0A3A4P4H8_ABYX5</name>
<evidence type="ECO:0000313" key="10">
    <source>
        <dbReference type="EMBL" id="RJP26059.1"/>
    </source>
</evidence>
<dbReference type="InterPro" id="IPR008925">
    <property type="entry name" value="aa_tRNA-synth_I_cd-bd_sf"/>
</dbReference>
<evidence type="ECO:0000256" key="6">
    <source>
        <dbReference type="ARBA" id="ARBA00023146"/>
    </source>
</evidence>
<feature type="domain" description="Aminoacyl-tRNA synthetase class I anticodon-binding" evidence="9">
    <location>
        <begin position="334"/>
        <end position="482"/>
    </location>
</feature>